<feature type="transmembrane region" description="Helical" evidence="1">
    <location>
        <begin position="12"/>
        <end position="36"/>
    </location>
</feature>
<proteinExistence type="predicted"/>
<feature type="transmembrane region" description="Helical" evidence="1">
    <location>
        <begin position="219"/>
        <end position="241"/>
    </location>
</feature>
<feature type="transmembrane region" description="Helical" evidence="1">
    <location>
        <begin position="178"/>
        <end position="198"/>
    </location>
</feature>
<feature type="transmembrane region" description="Helical" evidence="1">
    <location>
        <begin position="48"/>
        <end position="69"/>
    </location>
</feature>
<dbReference type="PANTHER" id="PTHR11328:SF28">
    <property type="entry name" value="MAJOR FACILITATOR SUPERFAMILY DOMAIN-CONTAINING PROTEIN 12"/>
    <property type="match status" value="1"/>
</dbReference>
<evidence type="ECO:0000256" key="1">
    <source>
        <dbReference type="SAM" id="Phobius"/>
    </source>
</evidence>
<keyword evidence="1" id="KW-0812">Transmembrane</keyword>
<name>A0A382CX44_9ZZZZ</name>
<feature type="transmembrane region" description="Helical" evidence="1">
    <location>
        <begin position="291"/>
        <end position="309"/>
    </location>
</feature>
<accession>A0A382CX44</accession>
<keyword evidence="1" id="KW-1133">Transmembrane helix</keyword>
<dbReference type="InterPro" id="IPR036259">
    <property type="entry name" value="MFS_trans_sf"/>
</dbReference>
<feature type="transmembrane region" description="Helical" evidence="1">
    <location>
        <begin position="404"/>
        <end position="427"/>
    </location>
</feature>
<dbReference type="Gene3D" id="1.20.1250.20">
    <property type="entry name" value="MFS general substrate transporter like domains"/>
    <property type="match status" value="2"/>
</dbReference>
<protein>
    <recommendedName>
        <fullName evidence="3">Major facilitator superfamily (MFS) profile domain-containing protein</fullName>
    </recommendedName>
</protein>
<evidence type="ECO:0008006" key="3">
    <source>
        <dbReference type="Google" id="ProtNLM"/>
    </source>
</evidence>
<sequence>MNPVPESRLRRAGFALPALPLNSLVVIVFVFLPPLYADYQGLGPATVGGIFLIAKLFDIVAAPIFGTVMDTHETRWGRRRPWLVLAVPILMLSVYMVSNPPESAGTLYLLFWLTALYMGWDAWTISHTSWALELSDDYDQRSRITSWLQYMVIFGGLLVSTIPAIMERVSSPTYEEKVSTIALWMLAVLPLSVLICLFSAPERNVPQQSRLGFRKGLGVLLHSMALVRLLISNALLTFSTYFVQGLFVFFVTYTLNLEDQVGFILTFLIVGGLLFLPVWVRLSEHWNKHKAVQAAVLVGLVTPLLLLILPPNNVVLAALTFLIVGANSSANEFLPRTMMADVCDADQLKTGSQRMGLYYSLLQISSKITGGLGIFIGFSFLAYFGFDPSLGDANPENAVERLRLIIVILPVIAYCIVIGLMWGYPITRERQREMRSMIHQPNNRYSGKK</sequence>
<dbReference type="EMBL" id="UINC01036529">
    <property type="protein sequence ID" value="SVB30645.1"/>
    <property type="molecule type" value="Genomic_DNA"/>
</dbReference>
<feature type="transmembrane region" description="Helical" evidence="1">
    <location>
        <begin position="81"/>
        <end position="98"/>
    </location>
</feature>
<dbReference type="GO" id="GO:0008643">
    <property type="term" value="P:carbohydrate transport"/>
    <property type="evidence" value="ECO:0007669"/>
    <property type="project" value="InterPro"/>
</dbReference>
<feature type="transmembrane region" description="Helical" evidence="1">
    <location>
        <begin position="355"/>
        <end position="384"/>
    </location>
</feature>
<feature type="transmembrane region" description="Helical" evidence="1">
    <location>
        <begin position="315"/>
        <end position="334"/>
    </location>
</feature>
<evidence type="ECO:0000313" key="2">
    <source>
        <dbReference type="EMBL" id="SVB30645.1"/>
    </source>
</evidence>
<reference evidence="2" key="1">
    <citation type="submission" date="2018-05" db="EMBL/GenBank/DDBJ databases">
        <authorList>
            <person name="Lanie J.A."/>
            <person name="Ng W.-L."/>
            <person name="Kazmierczak K.M."/>
            <person name="Andrzejewski T.M."/>
            <person name="Davidsen T.M."/>
            <person name="Wayne K.J."/>
            <person name="Tettelin H."/>
            <person name="Glass J.I."/>
            <person name="Rusch D."/>
            <person name="Podicherti R."/>
            <person name="Tsui H.-C.T."/>
            <person name="Winkler M.E."/>
        </authorList>
    </citation>
    <scope>NUCLEOTIDE SEQUENCE</scope>
</reference>
<dbReference type="AlphaFoldDB" id="A0A382CX44"/>
<organism evidence="2">
    <name type="scientific">marine metagenome</name>
    <dbReference type="NCBI Taxonomy" id="408172"/>
    <lineage>
        <taxon>unclassified sequences</taxon>
        <taxon>metagenomes</taxon>
        <taxon>ecological metagenomes</taxon>
    </lineage>
</organism>
<dbReference type="SUPFAM" id="SSF103473">
    <property type="entry name" value="MFS general substrate transporter"/>
    <property type="match status" value="1"/>
</dbReference>
<dbReference type="Pfam" id="PF13347">
    <property type="entry name" value="MFS_2"/>
    <property type="match status" value="1"/>
</dbReference>
<dbReference type="GO" id="GO:0005886">
    <property type="term" value="C:plasma membrane"/>
    <property type="evidence" value="ECO:0007669"/>
    <property type="project" value="TreeGrafter"/>
</dbReference>
<keyword evidence="1" id="KW-0472">Membrane</keyword>
<dbReference type="PANTHER" id="PTHR11328">
    <property type="entry name" value="MAJOR FACILITATOR SUPERFAMILY DOMAIN-CONTAINING PROTEIN"/>
    <property type="match status" value="1"/>
</dbReference>
<feature type="transmembrane region" description="Helical" evidence="1">
    <location>
        <begin position="147"/>
        <end position="166"/>
    </location>
</feature>
<gene>
    <name evidence="2" type="ORF">METZ01_LOCUS183499</name>
</gene>
<dbReference type="InterPro" id="IPR039672">
    <property type="entry name" value="MFS_2"/>
</dbReference>
<feature type="transmembrane region" description="Helical" evidence="1">
    <location>
        <begin position="261"/>
        <end position="279"/>
    </location>
</feature>
<dbReference type="GO" id="GO:0015293">
    <property type="term" value="F:symporter activity"/>
    <property type="evidence" value="ECO:0007669"/>
    <property type="project" value="InterPro"/>
</dbReference>
<feature type="transmembrane region" description="Helical" evidence="1">
    <location>
        <begin position="104"/>
        <end position="126"/>
    </location>
</feature>